<keyword evidence="1 4" id="KW-0349">Heme</keyword>
<dbReference type="AlphaFoldDB" id="A0A1P9WYN0"/>
<dbReference type="SUPFAM" id="SSF46626">
    <property type="entry name" value="Cytochrome c"/>
    <property type="match status" value="2"/>
</dbReference>
<evidence type="ECO:0000256" key="4">
    <source>
        <dbReference type="PROSITE-ProRule" id="PRU00433"/>
    </source>
</evidence>
<dbReference type="InterPro" id="IPR036909">
    <property type="entry name" value="Cyt_c-like_dom_sf"/>
</dbReference>
<proteinExistence type="predicted"/>
<organism evidence="6 7">
    <name type="scientific">Spirosoma montaniterrae</name>
    <dbReference type="NCBI Taxonomy" id="1178516"/>
    <lineage>
        <taxon>Bacteria</taxon>
        <taxon>Pseudomonadati</taxon>
        <taxon>Bacteroidota</taxon>
        <taxon>Cytophagia</taxon>
        <taxon>Cytophagales</taxon>
        <taxon>Cytophagaceae</taxon>
        <taxon>Spirosoma</taxon>
    </lineage>
</organism>
<dbReference type="KEGG" id="smon:AWR27_14835"/>
<evidence type="ECO:0000313" key="6">
    <source>
        <dbReference type="EMBL" id="AQG80486.1"/>
    </source>
</evidence>
<evidence type="ECO:0000256" key="3">
    <source>
        <dbReference type="ARBA" id="ARBA00023004"/>
    </source>
</evidence>
<name>A0A1P9WYN0_9BACT</name>
<keyword evidence="2 4" id="KW-0479">Metal-binding</keyword>
<dbReference type="EMBL" id="CP014263">
    <property type="protein sequence ID" value="AQG80486.1"/>
    <property type="molecule type" value="Genomic_DNA"/>
</dbReference>
<dbReference type="InterPro" id="IPR051459">
    <property type="entry name" value="Cytochrome_c-type_DH"/>
</dbReference>
<protein>
    <recommendedName>
        <fullName evidence="5">Cytochrome c domain-containing protein</fullName>
    </recommendedName>
</protein>
<keyword evidence="3 4" id="KW-0408">Iron</keyword>
<keyword evidence="7" id="KW-1185">Reference proteome</keyword>
<dbReference type="OrthoDB" id="9809720at2"/>
<dbReference type="Pfam" id="PF00034">
    <property type="entry name" value="Cytochrom_C"/>
    <property type="match status" value="2"/>
</dbReference>
<gene>
    <name evidence="6" type="ORF">AWR27_14835</name>
</gene>
<dbReference type="Gene3D" id="1.10.760.10">
    <property type="entry name" value="Cytochrome c-like domain"/>
    <property type="match status" value="2"/>
</dbReference>
<sequence length="302" mass="32425">MKRNIFKWLKRGAIALICLILAAIAAIYGISSYQLNRSHPVTELPKLTLANNPDVLARGGHIATSIGMCTECHGGDLGGKVIADAGPLGIVAAPNLTSGKGGIGATYTNDDWVRAIRHGVRRDGSSLLIMSSESFVHMTKEDLTAVISYLKQLTPVDRDVPKSHLRYLGRTLLVTGELDVLSAEKTPNLPLVKTINQKPSIEYGMYLATIGNCRGCHGADLSGGEVHGPPGTPPAANLTPTGIGTWSEADFVRTLRTGKRPNGKDLHPSMPWPQAALMTDDELHAIWLYMRSVPPKPIVDNS</sequence>
<dbReference type="RefSeq" id="WP_077131911.1">
    <property type="nucleotide sequence ID" value="NZ_CP014263.1"/>
</dbReference>
<accession>A0A1P9WYN0</accession>
<dbReference type="Proteomes" id="UP000187941">
    <property type="component" value="Chromosome"/>
</dbReference>
<dbReference type="PANTHER" id="PTHR35008:SF8">
    <property type="entry name" value="ALCOHOL DEHYDROGENASE CYTOCHROME C SUBUNIT"/>
    <property type="match status" value="1"/>
</dbReference>
<feature type="domain" description="Cytochrome c" evidence="5">
    <location>
        <begin position="54"/>
        <end position="154"/>
    </location>
</feature>
<dbReference type="GO" id="GO:0046872">
    <property type="term" value="F:metal ion binding"/>
    <property type="evidence" value="ECO:0007669"/>
    <property type="project" value="UniProtKB-KW"/>
</dbReference>
<reference evidence="6 7" key="1">
    <citation type="submission" date="2016-01" db="EMBL/GenBank/DDBJ databases">
        <authorList>
            <person name="Oliw E.H."/>
        </authorList>
    </citation>
    <scope>NUCLEOTIDE SEQUENCE [LARGE SCALE GENOMIC DNA]</scope>
    <source>
        <strain evidence="6 7">DY10</strain>
    </source>
</reference>
<evidence type="ECO:0000313" key="7">
    <source>
        <dbReference type="Proteomes" id="UP000187941"/>
    </source>
</evidence>
<feature type="domain" description="Cytochrome c" evidence="5">
    <location>
        <begin position="199"/>
        <end position="294"/>
    </location>
</feature>
<dbReference type="PROSITE" id="PS51007">
    <property type="entry name" value="CYTC"/>
    <property type="match status" value="2"/>
</dbReference>
<dbReference type="STRING" id="1178516.AWR27_14835"/>
<evidence type="ECO:0000259" key="5">
    <source>
        <dbReference type="PROSITE" id="PS51007"/>
    </source>
</evidence>
<evidence type="ECO:0000256" key="1">
    <source>
        <dbReference type="ARBA" id="ARBA00022617"/>
    </source>
</evidence>
<evidence type="ECO:0000256" key="2">
    <source>
        <dbReference type="ARBA" id="ARBA00022723"/>
    </source>
</evidence>
<dbReference type="GO" id="GO:0009055">
    <property type="term" value="F:electron transfer activity"/>
    <property type="evidence" value="ECO:0007669"/>
    <property type="project" value="InterPro"/>
</dbReference>
<dbReference type="GO" id="GO:0020037">
    <property type="term" value="F:heme binding"/>
    <property type="evidence" value="ECO:0007669"/>
    <property type="project" value="InterPro"/>
</dbReference>
<dbReference type="PANTHER" id="PTHR35008">
    <property type="entry name" value="BLL4482 PROTEIN-RELATED"/>
    <property type="match status" value="1"/>
</dbReference>
<dbReference type="InterPro" id="IPR009056">
    <property type="entry name" value="Cyt_c-like_dom"/>
</dbReference>